<evidence type="ECO:0000313" key="2">
    <source>
        <dbReference type="EMBL" id="MBO9151296.1"/>
    </source>
</evidence>
<keyword evidence="1" id="KW-0732">Signal</keyword>
<gene>
    <name evidence="2" type="ORF">J7I43_03695</name>
</gene>
<proteinExistence type="predicted"/>
<evidence type="ECO:0000313" key="3">
    <source>
        <dbReference type="Proteomes" id="UP000679126"/>
    </source>
</evidence>
<dbReference type="RefSeq" id="WP_209143363.1">
    <property type="nucleotide sequence ID" value="NZ_JAGHKP010000001.1"/>
</dbReference>
<feature type="chain" id="PRO_5047172372" description="DUF4468 domain-containing protein" evidence="1">
    <location>
        <begin position="23"/>
        <end position="195"/>
    </location>
</feature>
<evidence type="ECO:0000256" key="1">
    <source>
        <dbReference type="SAM" id="SignalP"/>
    </source>
</evidence>
<keyword evidence="3" id="KW-1185">Reference proteome</keyword>
<evidence type="ECO:0008006" key="4">
    <source>
        <dbReference type="Google" id="ProtNLM"/>
    </source>
</evidence>
<dbReference type="EMBL" id="JAGHKP010000001">
    <property type="protein sequence ID" value="MBO9151296.1"/>
    <property type="molecule type" value="Genomic_DNA"/>
</dbReference>
<organism evidence="2 3">
    <name type="scientific">Chitinophaga chungangae</name>
    <dbReference type="NCBI Taxonomy" id="2821488"/>
    <lineage>
        <taxon>Bacteria</taxon>
        <taxon>Pseudomonadati</taxon>
        <taxon>Bacteroidota</taxon>
        <taxon>Chitinophagia</taxon>
        <taxon>Chitinophagales</taxon>
        <taxon>Chitinophagaceae</taxon>
        <taxon>Chitinophaga</taxon>
    </lineage>
</organism>
<sequence length="195" mass="22142">MKKLLFLAMFAGAPFIALQSKAQEVTKGSLVFLKDVSEMKVSFIYDKLRVGELGKEENYIKKKKKEKNDKEAGKGDEWEKSWYADREKRYHPKFIELFSKYAEIKLDEGAASKYVMVVDTRFIEPGYNVGIKSAYAEIELEIAIYDTADLKKPVCKIRVDREKGGKGQFDTGLRIGDAYAKAGKDFGKLVAKKAK</sequence>
<reference evidence="3" key="1">
    <citation type="submission" date="2021-03" db="EMBL/GenBank/DDBJ databases">
        <title>Assistant Professor.</title>
        <authorList>
            <person name="Huq M.A."/>
        </authorList>
    </citation>
    <scope>NUCLEOTIDE SEQUENCE [LARGE SCALE GENOMIC DNA]</scope>
    <source>
        <strain evidence="3">MAH-28</strain>
    </source>
</reference>
<name>A0ABS3Y9D9_9BACT</name>
<feature type="signal peptide" evidence="1">
    <location>
        <begin position="1"/>
        <end position="22"/>
    </location>
</feature>
<protein>
    <recommendedName>
        <fullName evidence="4">DUF4468 domain-containing protein</fullName>
    </recommendedName>
</protein>
<comment type="caution">
    <text evidence="2">The sequence shown here is derived from an EMBL/GenBank/DDBJ whole genome shotgun (WGS) entry which is preliminary data.</text>
</comment>
<dbReference type="Proteomes" id="UP000679126">
    <property type="component" value="Unassembled WGS sequence"/>
</dbReference>
<accession>A0ABS3Y9D9</accession>